<name>A0A9X4BHI9_9GAMM</name>
<dbReference type="GO" id="GO:0016788">
    <property type="term" value="F:hydrolase activity, acting on ester bonds"/>
    <property type="evidence" value="ECO:0007669"/>
    <property type="project" value="InterPro"/>
</dbReference>
<dbReference type="Pfam" id="PF08845">
    <property type="entry name" value="SymE_toxin"/>
    <property type="match status" value="1"/>
</dbReference>
<dbReference type="Proteomes" id="UP001139971">
    <property type="component" value="Unassembled WGS sequence"/>
</dbReference>
<dbReference type="InterPro" id="IPR014944">
    <property type="entry name" value="Toxin_SymE-like"/>
</dbReference>
<feature type="domain" description="Toxin SymE-like" evidence="1">
    <location>
        <begin position="14"/>
        <end position="67"/>
    </location>
</feature>
<dbReference type="AlphaFoldDB" id="A0A9X4BHI9"/>
<evidence type="ECO:0000313" key="3">
    <source>
        <dbReference type="Proteomes" id="UP001139971"/>
    </source>
</evidence>
<dbReference type="EMBL" id="JAOVZO020000014">
    <property type="protein sequence ID" value="MDC8012911.1"/>
    <property type="molecule type" value="Genomic_DNA"/>
</dbReference>
<sequence length="69" mass="7817">MAKRKRTSRNPSTRQVRVGKIHYTRGVNVAACDVSYIRLRGHWLTAAGFAPGDDITVRICHGRLVLTRR</sequence>
<evidence type="ECO:0000259" key="1">
    <source>
        <dbReference type="Pfam" id="PF08845"/>
    </source>
</evidence>
<dbReference type="GO" id="GO:0003723">
    <property type="term" value="F:RNA binding"/>
    <property type="evidence" value="ECO:0007669"/>
    <property type="project" value="InterPro"/>
</dbReference>
<evidence type="ECO:0000313" key="2">
    <source>
        <dbReference type="EMBL" id="MDC8012911.1"/>
    </source>
</evidence>
<organism evidence="2 3">
    <name type="scientific">Tahibacter soli</name>
    <dbReference type="NCBI Taxonomy" id="2983605"/>
    <lineage>
        <taxon>Bacteria</taxon>
        <taxon>Pseudomonadati</taxon>
        <taxon>Pseudomonadota</taxon>
        <taxon>Gammaproteobacteria</taxon>
        <taxon>Lysobacterales</taxon>
        <taxon>Rhodanobacteraceae</taxon>
        <taxon>Tahibacter</taxon>
    </lineage>
</organism>
<accession>A0A9X4BHI9</accession>
<gene>
    <name evidence="2" type="ORF">OD750_010185</name>
</gene>
<dbReference type="RefSeq" id="WP_263545324.1">
    <property type="nucleotide sequence ID" value="NZ_JAOVZO020000014.1"/>
</dbReference>
<comment type="caution">
    <text evidence="2">The sequence shown here is derived from an EMBL/GenBank/DDBJ whole genome shotgun (WGS) entry which is preliminary data.</text>
</comment>
<proteinExistence type="predicted"/>
<dbReference type="GO" id="GO:0016070">
    <property type="term" value="P:RNA metabolic process"/>
    <property type="evidence" value="ECO:0007669"/>
    <property type="project" value="InterPro"/>
</dbReference>
<reference evidence="2" key="1">
    <citation type="submission" date="2023-02" db="EMBL/GenBank/DDBJ databases">
        <title>Tahibacter soli sp. nov. isolated from soil.</title>
        <authorList>
            <person name="Baek J.H."/>
            <person name="Lee J.K."/>
            <person name="Choi D.G."/>
            <person name="Jeon C.O."/>
        </authorList>
    </citation>
    <scope>NUCLEOTIDE SEQUENCE</scope>
    <source>
        <strain evidence="2">BL</strain>
    </source>
</reference>
<dbReference type="GO" id="GO:0005737">
    <property type="term" value="C:cytoplasm"/>
    <property type="evidence" value="ECO:0007669"/>
    <property type="project" value="InterPro"/>
</dbReference>
<keyword evidence="3" id="KW-1185">Reference proteome</keyword>
<protein>
    <submittedName>
        <fullName evidence="2">Type I toxin-antitoxin system SymE family toxin</fullName>
    </submittedName>
</protein>